<proteinExistence type="predicted"/>
<dbReference type="RefSeq" id="WP_203552397.1">
    <property type="nucleotide sequence ID" value="NZ_JACAOD020000013.1"/>
</dbReference>
<keyword evidence="3" id="KW-1185">Reference proteome</keyword>
<evidence type="ECO:0000313" key="3">
    <source>
        <dbReference type="Proteomes" id="UP001195571"/>
    </source>
</evidence>
<name>A0ABS5CYS6_9MOLU</name>
<dbReference type="EMBL" id="JACAOD020000013">
    <property type="protein sequence ID" value="MBP5836122.1"/>
    <property type="molecule type" value="Genomic_DNA"/>
</dbReference>
<dbReference type="Proteomes" id="UP001195571">
    <property type="component" value="Unassembled WGS sequence"/>
</dbReference>
<feature type="domain" description="DUF2963" evidence="1">
    <location>
        <begin position="19"/>
        <end position="51"/>
    </location>
</feature>
<organism evidence="2 3">
    <name type="scientific">Candidatus Phytoplasma meliae</name>
    <dbReference type="NCBI Taxonomy" id="1848402"/>
    <lineage>
        <taxon>Bacteria</taxon>
        <taxon>Bacillati</taxon>
        <taxon>Mycoplasmatota</taxon>
        <taxon>Mollicutes</taxon>
        <taxon>Acholeplasmatales</taxon>
        <taxon>Acholeplasmataceae</taxon>
        <taxon>Candidatus Phytoplasma</taxon>
        <taxon>16SrXIII (Mexican periwinkle virescence group)</taxon>
    </lineage>
</organism>
<comment type="caution">
    <text evidence="2">The sequence shown here is derived from an EMBL/GenBank/DDBJ whole genome shotgun (WGS) entry which is preliminary data.</text>
</comment>
<sequence>MQVKKFKKLAIRIKATPCTINEYNPTTGNPTNTILYNPDGTIQSIRQFDDLSKFPQNIHYFRVTFYNENDTSTGEITKEVTSNFTPQQIQQAKQLHSQSLYQEAMDLYNQHNKKK</sequence>
<gene>
    <name evidence="2" type="ORF">CHTY_002675</name>
</gene>
<reference evidence="2" key="1">
    <citation type="submission" date="2021-04" db="EMBL/GenBank/DDBJ databases">
        <title>Genomic features of Candidatus Phytoplasma meliae isolate ChTYXIII (1SrXIII-G).</title>
        <authorList>
            <person name="Fernandez F.D."/>
            <person name="Conci L.R."/>
        </authorList>
    </citation>
    <scope>NUCLEOTIDE SEQUENCE [LARGE SCALE GENOMIC DNA]</scope>
    <source>
        <strain evidence="2">ChTYXIII-Mo</strain>
    </source>
</reference>
<evidence type="ECO:0000313" key="2">
    <source>
        <dbReference type="EMBL" id="MBP5836122.1"/>
    </source>
</evidence>
<dbReference type="InterPro" id="IPR021348">
    <property type="entry name" value="DUF2963"/>
</dbReference>
<protein>
    <submittedName>
        <fullName evidence="2">DUF2963 domain-containing protein</fullName>
    </submittedName>
</protein>
<dbReference type="Pfam" id="PF11178">
    <property type="entry name" value="DUF2963"/>
    <property type="match status" value="1"/>
</dbReference>
<accession>A0ABS5CYS6</accession>
<evidence type="ECO:0000259" key="1">
    <source>
        <dbReference type="Pfam" id="PF11178"/>
    </source>
</evidence>